<dbReference type="InterPro" id="IPR027304">
    <property type="entry name" value="Trigger_fact/SurA_dom_sf"/>
</dbReference>
<dbReference type="PROSITE" id="PS51257">
    <property type="entry name" value="PROKAR_LIPOPROTEIN"/>
    <property type="match status" value="1"/>
</dbReference>
<dbReference type="EMBL" id="VIVR01000001">
    <property type="protein sequence ID" value="TWE19207.1"/>
    <property type="molecule type" value="Genomic_DNA"/>
</dbReference>
<evidence type="ECO:0000313" key="2">
    <source>
        <dbReference type="EMBL" id="TWE19207.1"/>
    </source>
</evidence>
<evidence type="ECO:0000313" key="3">
    <source>
        <dbReference type="Proteomes" id="UP000318416"/>
    </source>
</evidence>
<dbReference type="RefSeq" id="WP_170290654.1">
    <property type="nucleotide sequence ID" value="NZ_BAAABR010000033.1"/>
</dbReference>
<accession>A0A561EUE6</accession>
<keyword evidence="3" id="KW-1185">Reference proteome</keyword>
<comment type="caution">
    <text evidence="2">The sequence shown here is derived from an EMBL/GenBank/DDBJ whole genome shotgun (WGS) entry which is preliminary data.</text>
</comment>
<dbReference type="SUPFAM" id="SSF109998">
    <property type="entry name" value="Triger factor/SurA peptide-binding domain-like"/>
    <property type="match status" value="1"/>
</dbReference>
<organism evidence="2 3">
    <name type="scientific">Kitasatospora atroaurantiaca</name>
    <dbReference type="NCBI Taxonomy" id="285545"/>
    <lineage>
        <taxon>Bacteria</taxon>
        <taxon>Bacillati</taxon>
        <taxon>Actinomycetota</taxon>
        <taxon>Actinomycetes</taxon>
        <taxon>Kitasatosporales</taxon>
        <taxon>Streptomycetaceae</taxon>
        <taxon>Kitasatospora</taxon>
    </lineage>
</organism>
<dbReference type="AlphaFoldDB" id="A0A561EUE6"/>
<gene>
    <name evidence="2" type="ORF">FB465_4320</name>
</gene>
<feature type="chain" id="PRO_5038425227" evidence="1">
    <location>
        <begin position="29"/>
        <end position="211"/>
    </location>
</feature>
<dbReference type="Pfam" id="PF13623">
    <property type="entry name" value="SurA_N_2"/>
    <property type="match status" value="1"/>
</dbReference>
<feature type="signal peptide" evidence="1">
    <location>
        <begin position="1"/>
        <end position="28"/>
    </location>
</feature>
<proteinExistence type="predicted"/>
<dbReference type="Gene3D" id="1.10.4030.10">
    <property type="entry name" value="Porin chaperone SurA, peptide-binding domain"/>
    <property type="match status" value="1"/>
</dbReference>
<dbReference type="Proteomes" id="UP000318416">
    <property type="component" value="Unassembled WGS sequence"/>
</dbReference>
<protein>
    <submittedName>
        <fullName evidence="2">SurA-like protein</fullName>
    </submittedName>
</protein>
<name>A0A561EUE6_9ACTN</name>
<keyword evidence="1" id="KW-0732">Signal</keyword>
<reference evidence="2 3" key="1">
    <citation type="submission" date="2019-06" db="EMBL/GenBank/DDBJ databases">
        <title>Sequencing the genomes of 1000 actinobacteria strains.</title>
        <authorList>
            <person name="Klenk H.-P."/>
        </authorList>
    </citation>
    <scope>NUCLEOTIDE SEQUENCE [LARGE SCALE GENOMIC DNA]</scope>
    <source>
        <strain evidence="2 3">DSM 41649</strain>
    </source>
</reference>
<evidence type="ECO:0000256" key="1">
    <source>
        <dbReference type="SAM" id="SignalP"/>
    </source>
</evidence>
<sequence length="211" mass="22185">MIRTSPAARRTRTAVGALLAAAALTACSGGTAHQGAAAVVGGRPISIATVESRVAELRTAAAAQPGGPRTERAGLIRRTVAELVLNQVVAQALADRRITVSDGEIDQARDAETRMLGGENELQRELLLKQSVPAGDIDAFYRQQLGIHKLAAAQGQDARTAEGDAVVRAALAEAGTKLRIEVNPRYGHWDPKQVTLTDTVTEWLPQTAVAA</sequence>